<evidence type="ECO:0008006" key="4">
    <source>
        <dbReference type="Google" id="ProtNLM"/>
    </source>
</evidence>
<organism evidence="2 3">
    <name type="scientific">Aureobasidium pullulans</name>
    <name type="common">Black yeast</name>
    <name type="synonym">Pullularia pullulans</name>
    <dbReference type="NCBI Taxonomy" id="5580"/>
    <lineage>
        <taxon>Eukaryota</taxon>
        <taxon>Fungi</taxon>
        <taxon>Dikarya</taxon>
        <taxon>Ascomycota</taxon>
        <taxon>Pezizomycotina</taxon>
        <taxon>Dothideomycetes</taxon>
        <taxon>Dothideomycetidae</taxon>
        <taxon>Dothideales</taxon>
        <taxon>Saccotheciaceae</taxon>
        <taxon>Aureobasidium</taxon>
    </lineage>
</organism>
<gene>
    <name evidence="2" type="ORF">QM012_009016</name>
</gene>
<dbReference type="Proteomes" id="UP001341245">
    <property type="component" value="Unassembled WGS sequence"/>
</dbReference>
<accession>A0ABR0TJA5</accession>
<evidence type="ECO:0000256" key="1">
    <source>
        <dbReference type="SAM" id="MobiDB-lite"/>
    </source>
</evidence>
<sequence length="283" mass="30332">MSPTLPLSASLTGPSAELPPKGSLSLQTAVLATEDDNPSQTTKPSQAQTTDYGKPPRASCFPLRRRNLAKRLSKLMRSKSAKSKGVPSPRQSSQLSDQDSDQPVRIPESEHRGRNTTVRLPIGTSRPRTLYDDGQGSWTGEFGYLFLGGMDMTRSRLSLGVCGDAGPAPRLHLHEANVNHQRVDSRTVEGLKEASDGAAEQDPRDERSSGGPGVESDIPQEYHLSGDGGAHDNTQGQLMSDEMAELRSPEGSCGSCCENEDQCDDTACNCQSVENSCSEVDGD</sequence>
<feature type="compositionally biased region" description="Polar residues" evidence="1">
    <location>
        <begin position="38"/>
        <end position="51"/>
    </location>
</feature>
<evidence type="ECO:0000313" key="2">
    <source>
        <dbReference type="EMBL" id="KAK6004166.1"/>
    </source>
</evidence>
<feature type="region of interest" description="Disordered" evidence="1">
    <location>
        <begin position="1"/>
        <end position="132"/>
    </location>
</feature>
<proteinExistence type="predicted"/>
<keyword evidence="3" id="KW-1185">Reference proteome</keyword>
<comment type="caution">
    <text evidence="2">The sequence shown here is derived from an EMBL/GenBank/DDBJ whole genome shotgun (WGS) entry which is preliminary data.</text>
</comment>
<dbReference type="EMBL" id="JASGXD010000008">
    <property type="protein sequence ID" value="KAK6004166.1"/>
    <property type="molecule type" value="Genomic_DNA"/>
</dbReference>
<reference evidence="2 3" key="1">
    <citation type="submission" date="2023-11" db="EMBL/GenBank/DDBJ databases">
        <title>Draft genome sequence and annotation of the polyextremotolerant black yeast-like fungus Aureobasidium pullulans NRRL 62042.</title>
        <authorList>
            <person name="Dielentheis-Frenken M.R.E."/>
            <person name="Wibberg D."/>
            <person name="Blank L.M."/>
            <person name="Tiso T."/>
        </authorList>
    </citation>
    <scope>NUCLEOTIDE SEQUENCE [LARGE SCALE GENOMIC DNA]</scope>
    <source>
        <strain evidence="2 3">NRRL 62042</strain>
    </source>
</reference>
<evidence type="ECO:0000313" key="3">
    <source>
        <dbReference type="Proteomes" id="UP001341245"/>
    </source>
</evidence>
<feature type="compositionally biased region" description="Polar residues" evidence="1">
    <location>
        <begin position="1"/>
        <end position="13"/>
    </location>
</feature>
<feature type="region of interest" description="Disordered" evidence="1">
    <location>
        <begin position="180"/>
        <end position="263"/>
    </location>
</feature>
<name>A0ABR0TJA5_AURPU</name>
<protein>
    <recommendedName>
        <fullName evidence="4">CXC domain-containing protein</fullName>
    </recommendedName>
</protein>
<feature type="compositionally biased region" description="Low complexity" evidence="1">
    <location>
        <begin position="87"/>
        <end position="103"/>
    </location>
</feature>
<feature type="compositionally biased region" description="Basic and acidic residues" evidence="1">
    <location>
        <begin position="180"/>
        <end position="208"/>
    </location>
</feature>
<feature type="compositionally biased region" description="Basic residues" evidence="1">
    <location>
        <begin position="63"/>
        <end position="82"/>
    </location>
</feature>